<dbReference type="OrthoDB" id="6221744at2759"/>
<reference evidence="2" key="1">
    <citation type="submission" date="2020-11" db="EMBL/GenBank/DDBJ databases">
        <authorList>
            <consortium name="DOE Joint Genome Institute"/>
            <person name="Ahrendt S."/>
            <person name="Riley R."/>
            <person name="Andreopoulos W."/>
            <person name="Labutti K."/>
            <person name="Pangilinan J."/>
            <person name="Ruiz-Duenas F.J."/>
            <person name="Barrasa J.M."/>
            <person name="Sanchez-Garcia M."/>
            <person name="Camarero S."/>
            <person name="Miyauchi S."/>
            <person name="Serrano A."/>
            <person name="Linde D."/>
            <person name="Babiker R."/>
            <person name="Drula E."/>
            <person name="Ayuso-Fernandez I."/>
            <person name="Pacheco R."/>
            <person name="Padilla G."/>
            <person name="Ferreira P."/>
            <person name="Barriuso J."/>
            <person name="Kellner H."/>
            <person name="Castanera R."/>
            <person name="Alfaro M."/>
            <person name="Ramirez L."/>
            <person name="Pisabarro A.G."/>
            <person name="Kuo A."/>
            <person name="Tritt A."/>
            <person name="Lipzen A."/>
            <person name="He G."/>
            <person name="Yan M."/>
            <person name="Ng V."/>
            <person name="Cullen D."/>
            <person name="Martin F."/>
            <person name="Rosso M.-N."/>
            <person name="Henrissat B."/>
            <person name="Hibbett D."/>
            <person name="Martinez A.T."/>
            <person name="Grigoriev I.V."/>
        </authorList>
    </citation>
    <scope>NUCLEOTIDE SEQUENCE</scope>
    <source>
        <strain evidence="2">CBS 247.69</strain>
    </source>
</reference>
<organism evidence="2 3">
    <name type="scientific">Collybia nuda</name>
    <dbReference type="NCBI Taxonomy" id="64659"/>
    <lineage>
        <taxon>Eukaryota</taxon>
        <taxon>Fungi</taxon>
        <taxon>Dikarya</taxon>
        <taxon>Basidiomycota</taxon>
        <taxon>Agaricomycotina</taxon>
        <taxon>Agaricomycetes</taxon>
        <taxon>Agaricomycetidae</taxon>
        <taxon>Agaricales</taxon>
        <taxon>Tricholomatineae</taxon>
        <taxon>Clitocybaceae</taxon>
        <taxon>Collybia</taxon>
    </lineage>
</organism>
<dbReference type="PANTHER" id="PTHR12514">
    <property type="entry name" value="ENHANCER OF YELLOW 2 TRANSCRIPTION FACTOR"/>
    <property type="match status" value="1"/>
</dbReference>
<dbReference type="InterPro" id="IPR018783">
    <property type="entry name" value="TF_ENY2"/>
</dbReference>
<keyword evidence="1" id="KW-0653">Protein transport</keyword>
<keyword evidence="1" id="KW-0509">mRNA transport</keyword>
<dbReference type="GO" id="GO:0070390">
    <property type="term" value="C:transcription export complex 2"/>
    <property type="evidence" value="ECO:0007669"/>
    <property type="project" value="UniProtKB-UniRule"/>
</dbReference>
<dbReference type="GO" id="GO:0006406">
    <property type="term" value="P:mRNA export from nucleus"/>
    <property type="evidence" value="ECO:0007669"/>
    <property type="project" value="UniProtKB-UniRule"/>
</dbReference>
<keyword evidence="1" id="KW-0804">Transcription</keyword>
<comment type="similarity">
    <text evidence="1">Belongs to the ENY2 family.</text>
</comment>
<dbReference type="GO" id="GO:0000932">
    <property type="term" value="C:P-body"/>
    <property type="evidence" value="ECO:0007669"/>
    <property type="project" value="UniProtKB-SubCell"/>
</dbReference>
<dbReference type="GO" id="GO:0005654">
    <property type="term" value="C:nucleoplasm"/>
    <property type="evidence" value="ECO:0007669"/>
    <property type="project" value="UniProtKB-SubCell"/>
</dbReference>
<dbReference type="InterPro" id="IPR038212">
    <property type="entry name" value="TF_EnY2_sf"/>
</dbReference>
<dbReference type="GO" id="GO:0006325">
    <property type="term" value="P:chromatin organization"/>
    <property type="evidence" value="ECO:0007669"/>
    <property type="project" value="UniProtKB-KW"/>
</dbReference>
<keyword evidence="1" id="KW-0811">Translocation</keyword>
<dbReference type="GO" id="GO:0006368">
    <property type="term" value="P:transcription elongation by RNA polymerase II"/>
    <property type="evidence" value="ECO:0007669"/>
    <property type="project" value="UniProtKB-UniRule"/>
</dbReference>
<proteinExistence type="inferred from homology"/>
<dbReference type="Proteomes" id="UP000807353">
    <property type="component" value="Unassembled WGS sequence"/>
</dbReference>
<dbReference type="GO" id="GO:0015031">
    <property type="term" value="P:protein transport"/>
    <property type="evidence" value="ECO:0007669"/>
    <property type="project" value="UniProtKB-KW"/>
</dbReference>
<comment type="subunit">
    <text evidence="1">Component of the nuclear pore complex (NPC)-associated TREX-2 complex (transcription and export complex 2), composed of at least SUS1, SAC3, THP1, SEM1, and CDC31. TREX-2 contains 2 SUS1 chains. The TREX-2 complex interacts with the nucleoporin NUP1. Component of the 1.8 MDa SAGA transcription coactivator-HAT complex. SAGA is built of 5 distinct domains with specialized functions. Within the SAGA complex, SUS1, SGF11, SGF73 and UBP8 form an additional subcomplex of SAGA called the DUB module (deubiquitination module). Interacts directly with THP1, SAC3, SGF11, and with the RNA polymerase II.</text>
</comment>
<protein>
    <recommendedName>
        <fullName evidence="1">Transcription and mRNA export factor SUS1</fullName>
    </recommendedName>
</protein>
<sequence>MPTTPADVDILYYQLQRRLVESGEWDRIKFTLGSKLTEIGWSDDVRHRSKEHARGMDPLSFRVLLKEFTAHTQTSLPLAVKREVMALIRHYVDQQFE</sequence>
<keyword evidence="3" id="KW-1185">Reference proteome</keyword>
<evidence type="ECO:0000313" key="3">
    <source>
        <dbReference type="Proteomes" id="UP000807353"/>
    </source>
</evidence>
<comment type="function">
    <text evidence="1">Involved in mRNA export coupled transcription activation by association with both the TREX-2 and the SAGA complexes. At the promoters, SAGA is required for recruitment of the basal transcription machinery. It influences RNA polymerase II transcriptional activity through different activities such as TBP interaction and promoter selectivity, interaction with transcription activators, and chromatin modification through histone acetylation and deubiquitination. Within the SAGA complex, participates to a subcomplex required for deubiquitination of H2B and for the maintenance of steady-state H3 methylation levels. The TREX-2 complex functions in docking export-competent ribonucleoprotein particles (mRNPs) to the nuclear entrance of the nuclear pore complex (nuclear basket). TREX-2 participates in mRNA export and accurate chromatin positioning in the nucleus by tethering genes to the nuclear periphery. May also be involved in cytoplasmic mRNA decay by interaction with components of P-bodies.</text>
</comment>
<keyword evidence="1" id="KW-0156">Chromatin regulator</keyword>
<keyword evidence="1" id="KW-0805">Transcription regulation</keyword>
<gene>
    <name evidence="1" type="primary">SUS1</name>
    <name evidence="2" type="ORF">BDZ94DRAFT_1174335</name>
</gene>
<dbReference type="HAMAP" id="MF_03046">
    <property type="entry name" value="ENY2_Sus1"/>
    <property type="match status" value="1"/>
</dbReference>
<dbReference type="GO" id="GO:0071819">
    <property type="term" value="C:DUBm complex"/>
    <property type="evidence" value="ECO:0007669"/>
    <property type="project" value="UniProtKB-UniRule"/>
</dbReference>
<name>A0A9P5XYK3_9AGAR</name>
<keyword evidence="1" id="KW-0813">Transport</keyword>
<dbReference type="Gene3D" id="1.10.246.140">
    <property type="match status" value="1"/>
</dbReference>
<accession>A0A9P5XYK3</accession>
<keyword evidence="1" id="KW-0539">Nucleus</keyword>
<dbReference type="GO" id="GO:0005643">
    <property type="term" value="C:nuclear pore"/>
    <property type="evidence" value="ECO:0007669"/>
    <property type="project" value="UniProtKB-UniRule"/>
</dbReference>
<dbReference type="GO" id="GO:0000124">
    <property type="term" value="C:SAGA complex"/>
    <property type="evidence" value="ECO:0007669"/>
    <property type="project" value="UniProtKB-UniRule"/>
</dbReference>
<dbReference type="GO" id="GO:0003713">
    <property type="term" value="F:transcription coactivator activity"/>
    <property type="evidence" value="ECO:0007669"/>
    <property type="project" value="UniProtKB-UniRule"/>
</dbReference>
<dbReference type="Pfam" id="PF10163">
    <property type="entry name" value="EnY2"/>
    <property type="match status" value="1"/>
</dbReference>
<dbReference type="AlphaFoldDB" id="A0A9P5XYK3"/>
<comment type="caution">
    <text evidence="2">The sequence shown here is derived from an EMBL/GenBank/DDBJ whole genome shotgun (WGS) entry which is preliminary data.</text>
</comment>
<evidence type="ECO:0000256" key="1">
    <source>
        <dbReference type="HAMAP-Rule" id="MF_03046"/>
    </source>
</evidence>
<keyword evidence="1" id="KW-0963">Cytoplasm</keyword>
<comment type="subcellular location">
    <subcellularLocation>
        <location evidence="1">Nucleus</location>
        <location evidence="1">Nucleoplasm</location>
    </subcellularLocation>
    <subcellularLocation>
        <location evidence="1">Cytoplasm</location>
        <location evidence="1">P-body</location>
    </subcellularLocation>
</comment>
<keyword evidence="1" id="KW-0010">Activator</keyword>
<dbReference type="EMBL" id="MU150350">
    <property type="protein sequence ID" value="KAF9458081.1"/>
    <property type="molecule type" value="Genomic_DNA"/>
</dbReference>
<evidence type="ECO:0000313" key="2">
    <source>
        <dbReference type="EMBL" id="KAF9458081.1"/>
    </source>
</evidence>